<dbReference type="InterPro" id="IPR014729">
    <property type="entry name" value="Rossmann-like_a/b/a_fold"/>
</dbReference>
<dbReference type="Gene3D" id="3.40.50.620">
    <property type="entry name" value="HUPs"/>
    <property type="match status" value="1"/>
</dbReference>
<dbReference type="InterPro" id="IPR035959">
    <property type="entry name" value="RutC-like_sf"/>
</dbReference>
<dbReference type="Gene3D" id="3.90.1490.10">
    <property type="entry name" value="putative n-type atp pyrophosphatase, domain 2"/>
    <property type="match status" value="1"/>
</dbReference>
<keyword evidence="8" id="KW-1185">Reference proteome</keyword>
<accession>A0A0A1TS93</accession>
<dbReference type="GO" id="GO:0017183">
    <property type="term" value="P:protein histidyl modification to diphthamide"/>
    <property type="evidence" value="ECO:0007669"/>
    <property type="project" value="TreeGrafter"/>
</dbReference>
<dbReference type="Pfam" id="PF01902">
    <property type="entry name" value="Diphthami_syn_2"/>
    <property type="match status" value="1"/>
</dbReference>
<comment type="catalytic activity">
    <reaction evidence="5">
        <text>diphthine-[translation elongation factor 2] + NH4(+) + ATP = diphthamide-[translation elongation factor 2] + AMP + diphosphate + H(+)</text>
        <dbReference type="Rhea" id="RHEA:19753"/>
        <dbReference type="Rhea" id="RHEA-COMP:10172"/>
        <dbReference type="Rhea" id="RHEA-COMP:10174"/>
        <dbReference type="ChEBI" id="CHEBI:15378"/>
        <dbReference type="ChEBI" id="CHEBI:16692"/>
        <dbReference type="ChEBI" id="CHEBI:28938"/>
        <dbReference type="ChEBI" id="CHEBI:30616"/>
        <dbReference type="ChEBI" id="CHEBI:33019"/>
        <dbReference type="ChEBI" id="CHEBI:82696"/>
        <dbReference type="ChEBI" id="CHEBI:456215"/>
        <dbReference type="EC" id="6.3.1.14"/>
    </reaction>
</comment>
<evidence type="ECO:0000313" key="8">
    <source>
        <dbReference type="Proteomes" id="UP000039046"/>
    </source>
</evidence>
<evidence type="ECO:0000256" key="2">
    <source>
        <dbReference type="ARBA" id="ARBA00018426"/>
    </source>
</evidence>
<dbReference type="EC" id="6.3.1.14" evidence="1"/>
<dbReference type="Proteomes" id="UP000039046">
    <property type="component" value="Unassembled WGS sequence"/>
</dbReference>
<dbReference type="PANTHER" id="PTHR12196:SF2">
    <property type="entry name" value="DIPHTHINE--AMMONIA LIGASE"/>
    <property type="match status" value="1"/>
</dbReference>
<dbReference type="GO" id="GO:0017178">
    <property type="term" value="F:diphthine-ammonia ligase activity"/>
    <property type="evidence" value="ECO:0007669"/>
    <property type="project" value="UniProtKB-EC"/>
</dbReference>
<evidence type="ECO:0000256" key="4">
    <source>
        <dbReference type="ARBA" id="ARBA00031552"/>
    </source>
</evidence>
<dbReference type="InterPro" id="IPR030662">
    <property type="entry name" value="DPH6/MJ0570"/>
</dbReference>
<dbReference type="Gene3D" id="3.30.1330.40">
    <property type="entry name" value="RutC-like"/>
    <property type="match status" value="2"/>
</dbReference>
<dbReference type="PANTHER" id="PTHR12196">
    <property type="entry name" value="DOMAIN OF UNKNOWN FUNCTION 71 DUF71 -CONTAINING PROTEIN"/>
    <property type="match status" value="1"/>
</dbReference>
<dbReference type="HOGENOM" id="CLU_010289_2_0_1"/>
<gene>
    <name evidence="7" type="ORF">VHEMI10497</name>
</gene>
<dbReference type="AlphaFoldDB" id="A0A0A1TS93"/>
<dbReference type="SUPFAM" id="SSF52402">
    <property type="entry name" value="Adenine nucleotide alpha hydrolases-like"/>
    <property type="match status" value="1"/>
</dbReference>
<dbReference type="NCBIfam" id="TIGR00290">
    <property type="entry name" value="MJ0570_dom"/>
    <property type="match status" value="1"/>
</dbReference>
<dbReference type="STRING" id="1531966.A0A0A1TS93"/>
<dbReference type="CDD" id="cd06156">
    <property type="entry name" value="eu_AANH_C_2"/>
    <property type="match status" value="1"/>
</dbReference>
<protein>
    <recommendedName>
        <fullName evidence="2">Diphthine--ammonia ligase</fullName>
        <ecNumber evidence="1">6.3.1.14</ecNumber>
    </recommendedName>
    <alternativeName>
        <fullName evidence="3">Diphthamide synthase</fullName>
    </alternativeName>
    <alternativeName>
        <fullName evidence="4">Diphthamide synthetase</fullName>
    </alternativeName>
</protein>
<feature type="domain" description="Diphthamide synthase" evidence="6">
    <location>
        <begin position="75"/>
        <end position="278"/>
    </location>
</feature>
<dbReference type="InterPro" id="IPR002761">
    <property type="entry name" value="Diphthami_syn_dom"/>
</dbReference>
<dbReference type="OrthoDB" id="686384at2759"/>
<evidence type="ECO:0000256" key="3">
    <source>
        <dbReference type="ARBA" id="ARBA00029814"/>
    </source>
</evidence>
<evidence type="ECO:0000256" key="5">
    <source>
        <dbReference type="ARBA" id="ARBA00048108"/>
    </source>
</evidence>
<proteinExistence type="predicted"/>
<dbReference type="EMBL" id="CDHN01000008">
    <property type="protein sequence ID" value="CEJ94993.1"/>
    <property type="molecule type" value="Genomic_DNA"/>
</dbReference>
<reference evidence="7 8" key="1">
    <citation type="journal article" date="2015" name="Genome Announc.">
        <title>Draft Genome Sequence and Gene Annotation of the Entomopathogenic Fungus Verticillium hemipterigenum.</title>
        <authorList>
            <person name="Horn F."/>
            <person name="Habel A."/>
            <person name="Scharf D.H."/>
            <person name="Dworschak J."/>
            <person name="Brakhage A.A."/>
            <person name="Guthke R."/>
            <person name="Hertweck C."/>
            <person name="Linde J."/>
        </authorList>
    </citation>
    <scope>NUCLEOTIDE SEQUENCE [LARGE SCALE GENOMIC DNA]</scope>
</reference>
<dbReference type="SUPFAM" id="SSF55298">
    <property type="entry name" value="YjgF-like"/>
    <property type="match status" value="2"/>
</dbReference>
<dbReference type="CDD" id="cd01994">
    <property type="entry name" value="AANH_PF0828-like"/>
    <property type="match status" value="1"/>
</dbReference>
<name>A0A0A1TS93_9HYPO</name>
<evidence type="ECO:0000259" key="6">
    <source>
        <dbReference type="Pfam" id="PF01902"/>
    </source>
</evidence>
<evidence type="ECO:0000256" key="1">
    <source>
        <dbReference type="ARBA" id="ARBA00012089"/>
    </source>
</evidence>
<evidence type="ECO:0000313" key="7">
    <source>
        <dbReference type="EMBL" id="CEJ94993.1"/>
    </source>
</evidence>
<sequence length="779" mass="85900">MSGESLNVIALISGGKDSFYSLLHCLENGHRVVALANLFPPRSESESYETEVIEPGVELTRSNVTGKDDGRGEEHDLNSFMYQTVGHEIIPLYAQATGLPLYRQCIRGGAAQHERDYSYNPHIENADETESMIPLLQTIMKRHPEANALCSGAILSTYQRTRVESIAQRLGLTPLAYLWKYTALPFDVSKSNEAQLLVDMADAGLEARIIKVASAGLDESYLWQTASSQEGSEKIKSALRKFGAVEGAALGEGGEFETLVVKGPVPLFKKHIVVPETGRKIIHEGGGSTWVMLDGAHLSDKEPSASNQSCVRQPKLLDAKFEQIQNDLVSGKDSNARAGSYTAKLRSSVQVTELDDIRHMSFFAGEADVVQTIDEETSLLVDQIRAQLMNGELNPNQMTTVIIVLRRMSDFPAINAKYGELFSQPNPPSRVTISCGDLLPERRNIMIHITIPRKPGDSARDGLHVQSRSHWAPANIGPYSQSIGISSASGSSGLKATYVAGQIPLLPASMQLPTQTATSLELQITLSLQHLWRIGLDRRIQTWTSAVAYFARSASKDEMKSKAKLARRAWQTIHELQEDEEEDEGGPDLWDLKYNPEYISLANTGQQASNKHLPDFDIFSLSQQNELQSCIPPVFAVEVEELPRQSAVEWHAHIGLSELEEGSTEFIHEALASGIQFWHQIVRTDTLVFIHSVAVLSQAQEMQDIGTTFIEAYAQSSRCLELNFEASATCIQPYLVYANIAKTGPTSPEIPTIPCHSIWSAGENEIAAVALFKRSYLKQ</sequence>
<organism evidence="7 8">
    <name type="scientific">[Torrubiella] hemipterigena</name>
    <dbReference type="NCBI Taxonomy" id="1531966"/>
    <lineage>
        <taxon>Eukaryota</taxon>
        <taxon>Fungi</taxon>
        <taxon>Dikarya</taxon>
        <taxon>Ascomycota</taxon>
        <taxon>Pezizomycotina</taxon>
        <taxon>Sordariomycetes</taxon>
        <taxon>Hypocreomycetidae</taxon>
        <taxon>Hypocreales</taxon>
        <taxon>Clavicipitaceae</taxon>
        <taxon>Clavicipitaceae incertae sedis</taxon>
        <taxon>'Torrubiella' clade</taxon>
    </lineage>
</organism>